<proteinExistence type="predicted"/>
<dbReference type="KEGG" id="slc:SL103_20605"/>
<name>A0A1D7VX97_9ACTN</name>
<dbReference type="EMBL" id="CP017157">
    <property type="protein sequence ID" value="AOP51373.1"/>
    <property type="molecule type" value="Genomic_DNA"/>
</dbReference>
<dbReference type="OrthoDB" id="4082200at2"/>
<evidence type="ECO:0000313" key="3">
    <source>
        <dbReference type="Proteomes" id="UP000094094"/>
    </source>
</evidence>
<dbReference type="AlphaFoldDB" id="A0A1D7VX97"/>
<sequence length="228" mass="24708">MRVVVESTLTAAQNARDSAAATHARVDAVHTELQALHRDLHERPTTDRDHTRLLAEFASLRAAVEGWRAEAAALRADTQPAHEPSPPAEQPPIQPAEPDDTDFEQLLTQAAGTAYAEITCHRDHWDFLVAQSSSGQHFRLPGAVDEQGDGLITADVSGRTLIAVLDALWKTRQNTVVDPGTRHLAASIYQRIGQALNAVASHTPTANGSTRPDVTHIVIDDRPPARNT</sequence>
<protein>
    <submittedName>
        <fullName evidence="2">Uncharacterized protein</fullName>
    </submittedName>
</protein>
<accession>A0A1D7VX97</accession>
<dbReference type="Proteomes" id="UP000094094">
    <property type="component" value="Chromosome"/>
</dbReference>
<reference evidence="2 3" key="1">
    <citation type="submission" date="2016-09" db="EMBL/GenBank/DDBJ databases">
        <title>Complete genome sequencing of Streptomyces lydicus 103 and metabolic pathways analysis of antibiotic biosynthesis.</title>
        <authorList>
            <person name="Jia N."/>
            <person name="Ding M.-Z."/>
            <person name="Gao F."/>
            <person name="Yuan Y.-J."/>
        </authorList>
    </citation>
    <scope>NUCLEOTIDE SEQUENCE [LARGE SCALE GENOMIC DNA]</scope>
    <source>
        <strain evidence="2 3">103</strain>
    </source>
</reference>
<keyword evidence="3" id="KW-1185">Reference proteome</keyword>
<evidence type="ECO:0000313" key="2">
    <source>
        <dbReference type="EMBL" id="AOP51373.1"/>
    </source>
</evidence>
<evidence type="ECO:0000256" key="1">
    <source>
        <dbReference type="SAM" id="MobiDB-lite"/>
    </source>
</evidence>
<feature type="compositionally biased region" description="Pro residues" evidence="1">
    <location>
        <begin position="83"/>
        <end position="95"/>
    </location>
</feature>
<gene>
    <name evidence="2" type="ORF">SL103_20605</name>
</gene>
<feature type="region of interest" description="Disordered" evidence="1">
    <location>
        <begin position="73"/>
        <end position="100"/>
    </location>
</feature>
<organism evidence="2 3">
    <name type="scientific">Streptomyces lydicus</name>
    <dbReference type="NCBI Taxonomy" id="47763"/>
    <lineage>
        <taxon>Bacteria</taxon>
        <taxon>Bacillati</taxon>
        <taxon>Actinomycetota</taxon>
        <taxon>Actinomycetes</taxon>
        <taxon>Kitasatosporales</taxon>
        <taxon>Streptomycetaceae</taxon>
        <taxon>Streptomyces</taxon>
    </lineage>
</organism>